<dbReference type="InterPro" id="IPR056490">
    <property type="entry name" value="Rcc01698_C"/>
</dbReference>
<evidence type="ECO:0000313" key="4">
    <source>
        <dbReference type="EMBL" id="MCL6739884.1"/>
    </source>
</evidence>
<feature type="region of interest" description="Disordered" evidence="1">
    <location>
        <begin position="142"/>
        <end position="165"/>
    </location>
</feature>
<protein>
    <submittedName>
        <fullName evidence="4">Phage tail protein</fullName>
    </submittedName>
</protein>
<name>A0ABT0S670_9SPHN</name>
<evidence type="ECO:0000313" key="5">
    <source>
        <dbReference type="Proteomes" id="UP001165383"/>
    </source>
</evidence>
<dbReference type="Pfam" id="PF23666">
    <property type="entry name" value="Rcc01698_C"/>
    <property type="match status" value="1"/>
</dbReference>
<evidence type="ECO:0000259" key="2">
    <source>
        <dbReference type="Pfam" id="PF13550"/>
    </source>
</evidence>
<keyword evidence="5" id="KW-1185">Reference proteome</keyword>
<evidence type="ECO:0000256" key="1">
    <source>
        <dbReference type="SAM" id="MobiDB-lite"/>
    </source>
</evidence>
<dbReference type="Proteomes" id="UP001165383">
    <property type="component" value="Unassembled WGS sequence"/>
</dbReference>
<comment type="caution">
    <text evidence="4">The sequence shown here is derived from an EMBL/GenBank/DDBJ whole genome shotgun (WGS) entry which is preliminary data.</text>
</comment>
<gene>
    <name evidence="4" type="ORF">LZ518_01860</name>
</gene>
<feature type="domain" description="Tip attachment protein J" evidence="2">
    <location>
        <begin position="74"/>
        <end position="231"/>
    </location>
</feature>
<accession>A0ABT0S670</accession>
<dbReference type="EMBL" id="JAMGBB010000001">
    <property type="protein sequence ID" value="MCL6739884.1"/>
    <property type="molecule type" value="Genomic_DNA"/>
</dbReference>
<sequence length="565" mass="58690">MITTNIAEAAIGISEAQAFARIETGEEDALLAALVRTASALCECFTGLLADASDGLIDCDDPRPIPGFAAHGSSIGDALHGLVDLAGVELFDENGRLASPGATPVTLVAAQELGCDSDDDARPMTEQVRAPNVDRPAALSLGYYDPDRDYQAGQMRSSGGGSGSRDERIELPVVLAAAQARLFAEGAYARRWRSGDRVKLRLPPSQMGLRPGQAIRLASVTRSWVVRSVSIEGMAVAVEAEDAPVAVPALPAAPGRAVSEPDIGIGRTELALIELPPMGDAPEASATLYLAASNAGLWKPVAVELTNGVDPAGSVAMTRRAVIGMAESLLDARSPPIFDEVSSVIIRLANGGQYLLNADDDALMAGANLAILGDELLQFGRAEQVGAGLYRLSHLLRGRRGTEWASATHAVGDRFCLIDVAAMKPVTLPPGSVGTALTATAHGIGDIAPLPVVERLIRGESLRPPSPSHLTLRRDGTSLVASWTRRSHRGWAWIDGVGVPDDPFPETYRLNLTGTGGTLTSESADCSAAFGLAELPGKAGEAIAMAVSIVGPAALSHPATASIIL</sequence>
<evidence type="ECO:0000259" key="3">
    <source>
        <dbReference type="Pfam" id="PF23666"/>
    </source>
</evidence>
<dbReference type="InterPro" id="IPR032876">
    <property type="entry name" value="J_dom"/>
</dbReference>
<dbReference type="Pfam" id="PF13550">
    <property type="entry name" value="Phage-tail_3"/>
    <property type="match status" value="1"/>
</dbReference>
<feature type="domain" description="Rcc01698-like C-terminal" evidence="3">
    <location>
        <begin position="321"/>
        <end position="415"/>
    </location>
</feature>
<reference evidence="4" key="1">
    <citation type="submission" date="2022-05" db="EMBL/GenBank/DDBJ databases">
        <authorList>
            <person name="Jo J.-H."/>
            <person name="Im W.-T."/>
        </authorList>
    </citation>
    <scope>NUCLEOTIDE SEQUENCE</scope>
    <source>
        <strain evidence="4">RB56-2</strain>
    </source>
</reference>
<dbReference type="RefSeq" id="WP_249914350.1">
    <property type="nucleotide sequence ID" value="NZ_JAMGBB010000001.1"/>
</dbReference>
<organism evidence="4 5">
    <name type="scientific">Sphingomonas brevis</name>
    <dbReference type="NCBI Taxonomy" id="2908206"/>
    <lineage>
        <taxon>Bacteria</taxon>
        <taxon>Pseudomonadati</taxon>
        <taxon>Pseudomonadota</taxon>
        <taxon>Alphaproteobacteria</taxon>
        <taxon>Sphingomonadales</taxon>
        <taxon>Sphingomonadaceae</taxon>
        <taxon>Sphingomonas</taxon>
    </lineage>
</organism>
<proteinExistence type="predicted"/>